<dbReference type="Proteomes" id="UP000007718">
    <property type="component" value="Chromosome"/>
</dbReference>
<sequence>MAGRGDQALTALRGQLLSRGLTRTQAAWADAGPFTLWGLGVLLGSLMAFLPLLPGLVPGPFVDEAGQPDRWCMLVLGPPISLEWSRRRQTLTAARKQDMAGVSQP</sequence>
<keyword evidence="3" id="KW-1185">Reference proteome</keyword>
<evidence type="ECO:0000313" key="2">
    <source>
        <dbReference type="EMBL" id="ADY26694.1"/>
    </source>
</evidence>
<keyword evidence="1" id="KW-1133">Transmembrane helix</keyword>
<feature type="transmembrane region" description="Helical" evidence="1">
    <location>
        <begin position="34"/>
        <end position="53"/>
    </location>
</feature>
<name>F0RKB5_DEIPM</name>
<accession>F0RKB5</accession>
<evidence type="ECO:0000313" key="3">
    <source>
        <dbReference type="Proteomes" id="UP000007718"/>
    </source>
</evidence>
<reference evidence="3" key="1">
    <citation type="submission" date="2011-02" db="EMBL/GenBank/DDBJ databases">
        <title>The complete sequence of chromosome of Deinococcus proteolyticus DSM 20540.</title>
        <authorList>
            <consortium name="US DOE Joint Genome Institute (JGI-PGF)"/>
            <person name="Lucas S."/>
            <person name="Copeland A."/>
            <person name="Lapidus A."/>
            <person name="Bruce D."/>
            <person name="Goodwin L."/>
            <person name="Pitluck S."/>
            <person name="Kyrpides N."/>
            <person name="Mavromatis K."/>
            <person name="Pagani I."/>
            <person name="Ivanova N."/>
            <person name="Ovchinnikova G."/>
            <person name="Zeytun A."/>
            <person name="Detter J.C."/>
            <person name="Han C."/>
            <person name="Land M."/>
            <person name="Hauser L."/>
            <person name="Markowitz V."/>
            <person name="Cheng J.-F."/>
            <person name="Hugenholtz P."/>
            <person name="Woyke T."/>
            <person name="Wu D."/>
            <person name="Pukall R."/>
            <person name="Steenblock K."/>
            <person name="Brambilla E."/>
            <person name="Klenk H.-P."/>
            <person name="Eisen J.A."/>
        </authorList>
    </citation>
    <scope>NUCLEOTIDE SEQUENCE [LARGE SCALE GENOMIC DNA]</scope>
    <source>
        <strain evidence="3">ATCC 35074 / DSM 20540 / JCM 6276 / NBRC 101906 / NCIMB 13154 / VKM Ac-1939 / CCM 2703 / MRP</strain>
    </source>
</reference>
<proteinExistence type="predicted"/>
<evidence type="ECO:0000256" key="1">
    <source>
        <dbReference type="SAM" id="Phobius"/>
    </source>
</evidence>
<dbReference type="RefSeq" id="WP_013615302.1">
    <property type="nucleotide sequence ID" value="NC_015161.1"/>
</dbReference>
<keyword evidence="1" id="KW-0812">Transmembrane</keyword>
<dbReference type="AlphaFoldDB" id="F0RKB5"/>
<organism evidence="2 3">
    <name type="scientific">Deinococcus proteolyticus (strain ATCC 35074 / DSM 20540 / JCM 6276 / NBRC 101906 / NCIMB 13154 / VKM Ac-1939 / CCM 2703 / MRP)</name>
    <dbReference type="NCBI Taxonomy" id="693977"/>
    <lineage>
        <taxon>Bacteria</taxon>
        <taxon>Thermotogati</taxon>
        <taxon>Deinococcota</taxon>
        <taxon>Deinococci</taxon>
        <taxon>Deinococcales</taxon>
        <taxon>Deinococcaceae</taxon>
        <taxon>Deinococcus</taxon>
    </lineage>
</organism>
<reference evidence="2 3" key="2">
    <citation type="journal article" date="2012" name="Stand. Genomic Sci.">
        <title>Complete genome sequence of the orange-red pigmented, radioresistant Deinococcus proteolyticus type strain (MRP(T)).</title>
        <authorList>
            <person name="Copeland A."/>
            <person name="Zeytun A."/>
            <person name="Yassawong M."/>
            <person name="Nolan M."/>
            <person name="Lucas S."/>
            <person name="Hammon N."/>
            <person name="Deshpande S."/>
            <person name="Cheng J.F."/>
            <person name="Han C."/>
            <person name="Tapia R."/>
            <person name="Goodwin L.A."/>
            <person name="Pitluck S."/>
            <person name="Mavromatis K."/>
            <person name="Liolios K."/>
            <person name="Pagani I."/>
            <person name="Ivanova N."/>
            <person name="Mikhailova N."/>
            <person name="Pati A."/>
            <person name="Chen A."/>
            <person name="Palaniappan K."/>
            <person name="Land M."/>
            <person name="Hauser L."/>
            <person name="Jeffries C.D."/>
            <person name="Brambilla E.M."/>
            <person name="Rohde M."/>
            <person name="Sikorski J."/>
            <person name="Pukall R."/>
            <person name="Goker M."/>
            <person name="Detter J.C."/>
            <person name="Woyke T."/>
            <person name="Bristow J."/>
            <person name="Eisen J.A."/>
            <person name="Markowitz V."/>
            <person name="Hugenholtz P."/>
            <person name="Kyrpides N.C."/>
            <person name="Klenk H.P."/>
            <person name="Lapidus A."/>
        </authorList>
    </citation>
    <scope>NUCLEOTIDE SEQUENCE [LARGE SCALE GENOMIC DNA]</scope>
    <source>
        <strain evidence="3">ATCC 35074 / DSM 20540 / JCM 6276 / NBRC 101906 / NCIMB 13154 / VKM Ac-1939 / CCM 2703 / MRP</strain>
    </source>
</reference>
<gene>
    <name evidence="2" type="ordered locus">Deipr_1556</name>
</gene>
<keyword evidence="1" id="KW-0472">Membrane</keyword>
<dbReference type="HOGENOM" id="CLU_2232175_0_0_0"/>
<dbReference type="KEGG" id="dpt:Deipr_1556"/>
<protein>
    <submittedName>
        <fullName evidence="2">Uncharacterized protein</fullName>
    </submittedName>
</protein>
<dbReference type="EMBL" id="CP002536">
    <property type="protein sequence ID" value="ADY26694.1"/>
    <property type="molecule type" value="Genomic_DNA"/>
</dbReference>